<dbReference type="EMBL" id="FRAA01000001">
    <property type="protein sequence ID" value="SHJ72178.1"/>
    <property type="molecule type" value="Genomic_DNA"/>
</dbReference>
<name>A0A1M6LLX4_REIAG</name>
<evidence type="ECO:0008006" key="3">
    <source>
        <dbReference type="Google" id="ProtNLM"/>
    </source>
</evidence>
<dbReference type="STRING" id="156994.SAMN04488028_1011016"/>
<dbReference type="Proteomes" id="UP000184474">
    <property type="component" value="Unassembled WGS sequence"/>
</dbReference>
<organism evidence="1 2">
    <name type="scientific">Reichenbachiella agariperforans</name>
    <dbReference type="NCBI Taxonomy" id="156994"/>
    <lineage>
        <taxon>Bacteria</taxon>
        <taxon>Pseudomonadati</taxon>
        <taxon>Bacteroidota</taxon>
        <taxon>Cytophagia</taxon>
        <taxon>Cytophagales</taxon>
        <taxon>Reichenbachiellaceae</taxon>
        <taxon>Reichenbachiella</taxon>
    </lineage>
</organism>
<proteinExistence type="predicted"/>
<dbReference type="PROSITE" id="PS51257">
    <property type="entry name" value="PROKAR_LIPOPROTEIN"/>
    <property type="match status" value="1"/>
</dbReference>
<accession>A0A1M6LLX4</accession>
<evidence type="ECO:0000313" key="2">
    <source>
        <dbReference type="Proteomes" id="UP000184474"/>
    </source>
</evidence>
<evidence type="ECO:0000313" key="1">
    <source>
        <dbReference type="EMBL" id="SHJ72178.1"/>
    </source>
</evidence>
<dbReference type="RefSeq" id="WP_073119902.1">
    <property type="nucleotide sequence ID" value="NZ_FRAA01000001.1"/>
</dbReference>
<protein>
    <recommendedName>
        <fullName evidence="3">Carboxypeptidase regulatory-like domain-containing protein</fullName>
    </recommendedName>
</protein>
<dbReference type="SUPFAM" id="SSF117074">
    <property type="entry name" value="Hypothetical protein PA1324"/>
    <property type="match status" value="1"/>
</dbReference>
<dbReference type="AlphaFoldDB" id="A0A1M6LLX4"/>
<sequence length="171" mass="19091">MKFKLLLPLLAIVLLSCTETKKTSETPTITVTNPFDPAAVSWFKTKGGGSIKGVAKFKSKSGELRFGEEFGIELMPNCLYTEERLNHIYGNKNAGFVHVQDGIPKFTPDPEGYHETIKTMCNEDGTFAFENLPAGDYYVIAFMLWDEIGGGIMQHVVLSDHESKEIEMTNF</sequence>
<gene>
    <name evidence="1" type="ORF">SAMN04488028_1011016</name>
</gene>
<keyword evidence="2" id="KW-1185">Reference proteome</keyword>
<reference evidence="2" key="1">
    <citation type="submission" date="2016-11" db="EMBL/GenBank/DDBJ databases">
        <authorList>
            <person name="Varghese N."/>
            <person name="Submissions S."/>
        </authorList>
    </citation>
    <scope>NUCLEOTIDE SEQUENCE [LARGE SCALE GENOMIC DNA]</scope>
    <source>
        <strain evidence="2">DSM 26134</strain>
    </source>
</reference>